<feature type="transmembrane region" description="Helical" evidence="1">
    <location>
        <begin position="50"/>
        <end position="75"/>
    </location>
</feature>
<dbReference type="AlphaFoldDB" id="A0A268EMR8"/>
<feature type="transmembrane region" description="Helical" evidence="1">
    <location>
        <begin position="229"/>
        <end position="254"/>
    </location>
</feature>
<gene>
    <name evidence="2" type="ORF">CHH67_17845</name>
</gene>
<comment type="caution">
    <text evidence="2">The sequence shown here is derived from an EMBL/GenBank/DDBJ whole genome shotgun (WGS) entry which is preliminary data.</text>
</comment>
<accession>A0A268EMR8</accession>
<protein>
    <submittedName>
        <fullName evidence="2">Uncharacterized protein</fullName>
    </submittedName>
</protein>
<feature type="transmembrane region" description="Helical" evidence="1">
    <location>
        <begin position="95"/>
        <end position="123"/>
    </location>
</feature>
<dbReference type="Proteomes" id="UP000215596">
    <property type="component" value="Unassembled WGS sequence"/>
</dbReference>
<keyword evidence="1" id="KW-0812">Transmembrane</keyword>
<evidence type="ECO:0000313" key="3">
    <source>
        <dbReference type="Proteomes" id="UP000215596"/>
    </source>
</evidence>
<evidence type="ECO:0000313" key="2">
    <source>
        <dbReference type="EMBL" id="PAD74411.1"/>
    </source>
</evidence>
<keyword evidence="1" id="KW-1133">Transmembrane helix</keyword>
<feature type="transmembrane region" description="Helical" evidence="1">
    <location>
        <begin position="12"/>
        <end position="30"/>
    </location>
</feature>
<evidence type="ECO:0000256" key="1">
    <source>
        <dbReference type="SAM" id="Phobius"/>
    </source>
</evidence>
<dbReference type="EMBL" id="NPBY01000057">
    <property type="protein sequence ID" value="PAD74411.1"/>
    <property type="molecule type" value="Genomic_DNA"/>
</dbReference>
<keyword evidence="1" id="KW-0472">Membrane</keyword>
<sequence length="258" mass="29995">MKIVIKFLDQLFNWKWAILFVLIFIFSLRTRNLLIEYAAFINSNLNLWDIWIGVSGDPILLLYLMVPVWFLSSCLSIKEAWNMNLLARVGSWQRWVWYSVKMFSPIVAVALFLLGVVSLLLSITLPYEPGWSTFAEAPITTFNQMSALSYESGITPNAAVLLQFILLYLFAITAHAFLSALYLLYNHMGFISTVYFSIYLYMLVTFRFFQSDPRWILYNYMTFPSSYGTYGAIFPAFIVLLGFLALSVYILPLWKKRR</sequence>
<name>A0A268EMR8_9BACL</name>
<feature type="transmembrane region" description="Helical" evidence="1">
    <location>
        <begin position="160"/>
        <end position="183"/>
    </location>
</feature>
<reference evidence="2 3" key="1">
    <citation type="submission" date="2017-07" db="EMBL/GenBank/DDBJ databases">
        <title>Isolation and whole genome analysis of endospore-forming bacteria from heroin.</title>
        <authorList>
            <person name="Kalinowski J."/>
            <person name="Ahrens B."/>
            <person name="Al-Dilaimi A."/>
            <person name="Winkler A."/>
            <person name="Wibberg D."/>
            <person name="Schleenbecker U."/>
            <person name="Ruckert C."/>
            <person name="Wolfel R."/>
            <person name="Grass G."/>
        </authorList>
    </citation>
    <scope>NUCLEOTIDE SEQUENCE [LARGE SCALE GENOMIC DNA]</scope>
    <source>
        <strain evidence="2 3">7537-G1</strain>
    </source>
</reference>
<organism evidence="2 3">
    <name type="scientific">Paenibacillus campinasensis</name>
    <dbReference type="NCBI Taxonomy" id="66347"/>
    <lineage>
        <taxon>Bacteria</taxon>
        <taxon>Bacillati</taxon>
        <taxon>Bacillota</taxon>
        <taxon>Bacilli</taxon>
        <taxon>Bacillales</taxon>
        <taxon>Paenibacillaceae</taxon>
        <taxon>Paenibacillus</taxon>
    </lineage>
</organism>
<feature type="transmembrane region" description="Helical" evidence="1">
    <location>
        <begin position="190"/>
        <end position="209"/>
    </location>
</feature>
<proteinExistence type="predicted"/>